<evidence type="ECO:0000256" key="5">
    <source>
        <dbReference type="ARBA" id="ARBA00022448"/>
    </source>
</evidence>
<dbReference type="GO" id="GO:0005886">
    <property type="term" value="C:plasma membrane"/>
    <property type="evidence" value="ECO:0007669"/>
    <property type="project" value="UniProtKB-SubCell"/>
</dbReference>
<comment type="subcellular location">
    <subcellularLocation>
        <location evidence="3">Cell membrane</location>
        <topology evidence="3">Peripheral membrane protein</topology>
        <orientation evidence="3">Cytoplasmic side</orientation>
    </subcellularLocation>
    <subcellularLocation>
        <location evidence="2">Cytoplasm</location>
        <location evidence="2">Cytoskeleton</location>
    </subcellularLocation>
    <subcellularLocation>
        <location evidence="1">Cytoplasmic vesicle membrane</location>
        <topology evidence="1">Peripheral membrane protein</topology>
        <orientation evidence="1">Cytoplasmic side</orientation>
    </subcellularLocation>
</comment>
<keyword evidence="5" id="KW-0813">Transport</keyword>
<gene>
    <name evidence="16" type="primary">spir_1</name>
    <name evidence="16" type="ORF">Bhyg_00983</name>
</gene>
<dbReference type="GO" id="GO:0003779">
    <property type="term" value="F:actin binding"/>
    <property type="evidence" value="ECO:0007669"/>
    <property type="project" value="UniProtKB-KW"/>
</dbReference>
<name>A0A9Q0S5F4_9DIPT</name>
<dbReference type="PROSITE" id="PS51377">
    <property type="entry name" value="KIND"/>
    <property type="match status" value="1"/>
</dbReference>
<keyword evidence="7" id="KW-0963">Cytoplasm</keyword>
<comment type="caution">
    <text evidence="16">The sequence shown here is derived from an EMBL/GenBank/DDBJ whole genome shotgun (WGS) entry which is preliminary data.</text>
</comment>
<accession>A0A9Q0S5F4</accession>
<evidence type="ECO:0000256" key="1">
    <source>
        <dbReference type="ARBA" id="ARBA00004180"/>
    </source>
</evidence>
<keyword evidence="10" id="KW-0472">Membrane</keyword>
<evidence type="ECO:0000256" key="3">
    <source>
        <dbReference type="ARBA" id="ARBA00004413"/>
    </source>
</evidence>
<dbReference type="EMBL" id="WJQU01000001">
    <property type="protein sequence ID" value="KAJ6645774.1"/>
    <property type="molecule type" value="Genomic_DNA"/>
</dbReference>
<dbReference type="GO" id="GO:0051639">
    <property type="term" value="P:actin filament network formation"/>
    <property type="evidence" value="ECO:0007669"/>
    <property type="project" value="TreeGrafter"/>
</dbReference>
<proteinExistence type="inferred from homology"/>
<dbReference type="OrthoDB" id="10043757at2759"/>
<dbReference type="GO" id="GO:0048193">
    <property type="term" value="P:Golgi vesicle transport"/>
    <property type="evidence" value="ECO:0007669"/>
    <property type="project" value="TreeGrafter"/>
</dbReference>
<evidence type="ECO:0000256" key="10">
    <source>
        <dbReference type="ARBA" id="ARBA00023136"/>
    </source>
</evidence>
<dbReference type="PANTHER" id="PTHR21345">
    <property type="entry name" value="SPIRE"/>
    <property type="match status" value="1"/>
</dbReference>
<dbReference type="GO" id="GO:0008017">
    <property type="term" value="F:microtubule binding"/>
    <property type="evidence" value="ECO:0007669"/>
    <property type="project" value="TreeGrafter"/>
</dbReference>
<organism evidence="16 17">
    <name type="scientific">Pseudolycoriella hygida</name>
    <dbReference type="NCBI Taxonomy" id="35572"/>
    <lineage>
        <taxon>Eukaryota</taxon>
        <taxon>Metazoa</taxon>
        <taxon>Ecdysozoa</taxon>
        <taxon>Arthropoda</taxon>
        <taxon>Hexapoda</taxon>
        <taxon>Insecta</taxon>
        <taxon>Pterygota</taxon>
        <taxon>Neoptera</taxon>
        <taxon>Endopterygota</taxon>
        <taxon>Diptera</taxon>
        <taxon>Nematocera</taxon>
        <taxon>Sciaroidea</taxon>
        <taxon>Sciaridae</taxon>
        <taxon>Pseudolycoriella</taxon>
    </lineage>
</organism>
<evidence type="ECO:0000256" key="14">
    <source>
        <dbReference type="SAM" id="MobiDB-lite"/>
    </source>
</evidence>
<dbReference type="GO" id="GO:0040038">
    <property type="term" value="P:polar body extrusion after meiotic divisions"/>
    <property type="evidence" value="ECO:0007669"/>
    <property type="project" value="TreeGrafter"/>
</dbReference>
<dbReference type="GO" id="GO:0045010">
    <property type="term" value="P:actin nucleation"/>
    <property type="evidence" value="ECO:0007669"/>
    <property type="project" value="InterPro"/>
</dbReference>
<evidence type="ECO:0000313" key="16">
    <source>
        <dbReference type="EMBL" id="KAJ6645774.1"/>
    </source>
</evidence>
<keyword evidence="6" id="KW-1003">Cell membrane</keyword>
<dbReference type="AlphaFoldDB" id="A0A9Q0S5F4"/>
<dbReference type="Gene3D" id="1.10.510.10">
    <property type="entry name" value="Transferase(Phosphotransferase) domain 1"/>
    <property type="match status" value="1"/>
</dbReference>
<dbReference type="GO" id="GO:0005938">
    <property type="term" value="C:cell cortex"/>
    <property type="evidence" value="ECO:0007669"/>
    <property type="project" value="TreeGrafter"/>
</dbReference>
<keyword evidence="17" id="KW-1185">Reference proteome</keyword>
<dbReference type="GO" id="GO:0030041">
    <property type="term" value="P:actin filament polymerization"/>
    <property type="evidence" value="ECO:0007669"/>
    <property type="project" value="TreeGrafter"/>
</dbReference>
<evidence type="ECO:0000256" key="2">
    <source>
        <dbReference type="ARBA" id="ARBA00004245"/>
    </source>
</evidence>
<dbReference type="Pfam" id="PF16474">
    <property type="entry name" value="KIND"/>
    <property type="match status" value="1"/>
</dbReference>
<dbReference type="GO" id="GO:0036089">
    <property type="term" value="P:cleavage furrow formation"/>
    <property type="evidence" value="ECO:0007669"/>
    <property type="project" value="TreeGrafter"/>
</dbReference>
<evidence type="ECO:0000256" key="7">
    <source>
        <dbReference type="ARBA" id="ARBA00022490"/>
    </source>
</evidence>
<feature type="region of interest" description="Disordered" evidence="14">
    <location>
        <begin position="1"/>
        <end position="38"/>
    </location>
</feature>
<evidence type="ECO:0000256" key="13">
    <source>
        <dbReference type="ARBA" id="ARBA00023329"/>
    </source>
</evidence>
<keyword evidence="9" id="KW-0653">Protein transport</keyword>
<feature type="compositionally biased region" description="Polar residues" evidence="14">
    <location>
        <begin position="1"/>
        <end position="20"/>
    </location>
</feature>
<keyword evidence="11" id="KW-0009">Actin-binding</keyword>
<dbReference type="InterPro" id="IPR011019">
    <property type="entry name" value="KIND_dom"/>
</dbReference>
<dbReference type="InterPro" id="IPR029901">
    <property type="entry name" value="Spire"/>
</dbReference>
<keyword evidence="8" id="KW-0677">Repeat</keyword>
<protein>
    <submittedName>
        <fullName evidence="16">Protein spire</fullName>
    </submittedName>
</protein>
<evidence type="ECO:0000256" key="4">
    <source>
        <dbReference type="ARBA" id="ARBA00010956"/>
    </source>
</evidence>
<feature type="domain" description="KIND" evidence="15">
    <location>
        <begin position="57"/>
        <end position="165"/>
    </location>
</feature>
<evidence type="ECO:0000256" key="12">
    <source>
        <dbReference type="ARBA" id="ARBA00023212"/>
    </source>
</evidence>
<dbReference type="Proteomes" id="UP001151699">
    <property type="component" value="Chromosome A"/>
</dbReference>
<keyword evidence="13" id="KW-0968">Cytoplasmic vesicle</keyword>
<dbReference type="GO" id="GO:0005856">
    <property type="term" value="C:cytoskeleton"/>
    <property type="evidence" value="ECO:0007669"/>
    <property type="project" value="UniProtKB-SubCell"/>
</dbReference>
<dbReference type="GO" id="GO:0015031">
    <property type="term" value="P:protein transport"/>
    <property type="evidence" value="ECO:0007669"/>
    <property type="project" value="UniProtKB-KW"/>
</dbReference>
<evidence type="ECO:0000256" key="8">
    <source>
        <dbReference type="ARBA" id="ARBA00022737"/>
    </source>
</evidence>
<evidence type="ECO:0000256" key="9">
    <source>
        <dbReference type="ARBA" id="ARBA00022927"/>
    </source>
</evidence>
<dbReference type="GO" id="GO:0030659">
    <property type="term" value="C:cytoplasmic vesicle membrane"/>
    <property type="evidence" value="ECO:0007669"/>
    <property type="project" value="UniProtKB-SubCell"/>
</dbReference>
<sequence>MADTCTTTPNSNRHSSNNDVTPCKRLPQHKVEPSTSSGEKLGGIISIDCCTDPSSCMTLFDILKSFNAPVSEEQMWALIYQSVKLYRDAFQHRGNNFKDLRVPVSTHNLNIHRDGSVHVSFQSNGHMSKAKPCWPFHDPTRPSPQQIPCETVAQPTPQPVMYNVL</sequence>
<comment type="similarity">
    <text evidence="4">Belongs to the spire family.</text>
</comment>
<keyword evidence="12" id="KW-0206">Cytoskeleton</keyword>
<evidence type="ECO:0000313" key="17">
    <source>
        <dbReference type="Proteomes" id="UP001151699"/>
    </source>
</evidence>
<reference evidence="16" key="1">
    <citation type="submission" date="2022-07" db="EMBL/GenBank/DDBJ databases">
        <authorList>
            <person name="Trinca V."/>
            <person name="Uliana J.V.C."/>
            <person name="Torres T.T."/>
            <person name="Ward R.J."/>
            <person name="Monesi N."/>
        </authorList>
    </citation>
    <scope>NUCLEOTIDE SEQUENCE</scope>
    <source>
        <strain evidence="16">HSMRA1968</strain>
        <tissue evidence="16">Whole embryos</tissue>
    </source>
</reference>
<dbReference type="PANTHER" id="PTHR21345:SF3">
    <property type="entry name" value="PROTEIN SPIRE"/>
    <property type="match status" value="1"/>
</dbReference>
<evidence type="ECO:0000259" key="15">
    <source>
        <dbReference type="PROSITE" id="PS51377"/>
    </source>
</evidence>
<evidence type="ECO:0000256" key="6">
    <source>
        <dbReference type="ARBA" id="ARBA00022475"/>
    </source>
</evidence>
<dbReference type="GO" id="GO:0051295">
    <property type="term" value="P:establishment of meiotic spindle localization"/>
    <property type="evidence" value="ECO:0007669"/>
    <property type="project" value="TreeGrafter"/>
</dbReference>
<evidence type="ECO:0000256" key="11">
    <source>
        <dbReference type="ARBA" id="ARBA00023203"/>
    </source>
</evidence>